<accession>A0A8T0C964</accession>
<dbReference type="AlphaFoldDB" id="A0A8T0C964"/>
<dbReference type="Proteomes" id="UP000016480">
    <property type="component" value="Unassembled WGS sequence"/>
</dbReference>
<protein>
    <submittedName>
        <fullName evidence="1">Uncharacterized protein</fullName>
    </submittedName>
</protein>
<reference evidence="1 2" key="1">
    <citation type="journal article" date="2012" name="J. Bacteriol.">
        <title>Genome sequence of the cycloprodigiosin-producing bacterial strain Pseudoalteromonas rubra ATCC 29570(T).</title>
        <authorList>
            <person name="Xie B.B."/>
            <person name="Shu Y.L."/>
            <person name="Qin Q.L."/>
            <person name="Rong J.C."/>
            <person name="Zhang X.Y."/>
            <person name="Chen X.L."/>
            <person name="Zhou B.C."/>
            <person name="Zhang Y.Z."/>
        </authorList>
    </citation>
    <scope>NUCLEOTIDE SEQUENCE [LARGE SCALE GENOMIC DNA]</scope>
    <source>
        <strain evidence="1 2">DSM 6842</strain>
    </source>
</reference>
<evidence type="ECO:0000313" key="1">
    <source>
        <dbReference type="EMBL" id="KAF7787229.1"/>
    </source>
</evidence>
<comment type="caution">
    <text evidence="1">The sequence shown here is derived from an EMBL/GenBank/DDBJ whole genome shotgun (WGS) entry which is preliminary data.</text>
</comment>
<evidence type="ECO:0000313" key="2">
    <source>
        <dbReference type="Proteomes" id="UP000016480"/>
    </source>
</evidence>
<gene>
    <name evidence="1" type="ORF">PRUB_a4408</name>
</gene>
<dbReference type="EMBL" id="AHCD03000032">
    <property type="protein sequence ID" value="KAF7787229.1"/>
    <property type="molecule type" value="Genomic_DNA"/>
</dbReference>
<name>A0A8T0C964_9GAMM</name>
<sequence length="41" mass="4732">MIFIRKATPRKPVWMFIRHDTSFITLKAPGNNPLSRCKGDS</sequence>
<organism evidence="1 2">
    <name type="scientific">Pseudoalteromonas rubra</name>
    <dbReference type="NCBI Taxonomy" id="43658"/>
    <lineage>
        <taxon>Bacteria</taxon>
        <taxon>Pseudomonadati</taxon>
        <taxon>Pseudomonadota</taxon>
        <taxon>Gammaproteobacteria</taxon>
        <taxon>Alteromonadales</taxon>
        <taxon>Pseudoalteromonadaceae</taxon>
        <taxon>Pseudoalteromonas</taxon>
    </lineage>
</organism>
<proteinExistence type="predicted"/>